<name>A0A1C1D0P5_9EURO</name>
<dbReference type="VEuPathDB" id="FungiDB:CLCR_00345"/>
<organism evidence="7 8">
    <name type="scientific">Cladophialophora carrionii</name>
    <dbReference type="NCBI Taxonomy" id="86049"/>
    <lineage>
        <taxon>Eukaryota</taxon>
        <taxon>Fungi</taxon>
        <taxon>Dikarya</taxon>
        <taxon>Ascomycota</taxon>
        <taxon>Pezizomycotina</taxon>
        <taxon>Eurotiomycetes</taxon>
        <taxon>Chaetothyriomycetidae</taxon>
        <taxon>Chaetothyriales</taxon>
        <taxon>Herpotrichiellaceae</taxon>
        <taxon>Cladophialophora</taxon>
    </lineage>
</organism>
<comment type="subcellular location">
    <subcellularLocation>
        <location evidence="1">Membrane</location>
    </subcellularLocation>
</comment>
<keyword evidence="4 5" id="KW-0472">Membrane</keyword>
<dbReference type="InterPro" id="IPR013057">
    <property type="entry name" value="AA_transpt_TM"/>
</dbReference>
<accession>A0A1C1D0P5</accession>
<comment type="caution">
    <text evidence="7">The sequence shown here is derived from an EMBL/GenBank/DDBJ whole genome shotgun (WGS) entry which is preliminary data.</text>
</comment>
<gene>
    <name evidence="7" type="ORF">CLCR_00345</name>
</gene>
<evidence type="ECO:0000256" key="4">
    <source>
        <dbReference type="ARBA" id="ARBA00023136"/>
    </source>
</evidence>
<dbReference type="STRING" id="86049.A0A1C1D0P5"/>
<dbReference type="AlphaFoldDB" id="A0A1C1D0P5"/>
<dbReference type="Pfam" id="PF01490">
    <property type="entry name" value="Aa_trans"/>
    <property type="match status" value="1"/>
</dbReference>
<evidence type="ECO:0000256" key="2">
    <source>
        <dbReference type="ARBA" id="ARBA00022692"/>
    </source>
</evidence>
<dbReference type="GO" id="GO:0016020">
    <property type="term" value="C:membrane"/>
    <property type="evidence" value="ECO:0007669"/>
    <property type="project" value="UniProtKB-SubCell"/>
</dbReference>
<feature type="transmembrane region" description="Helical" evidence="5">
    <location>
        <begin position="70"/>
        <end position="88"/>
    </location>
</feature>
<keyword evidence="8" id="KW-1185">Reference proteome</keyword>
<dbReference type="OrthoDB" id="40134at2759"/>
<dbReference type="EMBL" id="LGRB01000005">
    <property type="protein sequence ID" value="OCT54271.1"/>
    <property type="molecule type" value="Genomic_DNA"/>
</dbReference>
<evidence type="ECO:0000256" key="5">
    <source>
        <dbReference type="SAM" id="Phobius"/>
    </source>
</evidence>
<keyword evidence="3 5" id="KW-1133">Transmembrane helix</keyword>
<evidence type="ECO:0000313" key="7">
    <source>
        <dbReference type="EMBL" id="OCT54271.1"/>
    </source>
</evidence>
<reference evidence="8" key="1">
    <citation type="submission" date="2015-07" db="EMBL/GenBank/DDBJ databases">
        <authorList>
            <person name="Teixeira M.M."/>
            <person name="Souza R.C."/>
            <person name="Almeida L.G."/>
            <person name="Vicente V.A."/>
            <person name="de Hoog S."/>
            <person name="Bocca A.L."/>
            <person name="de Almeida S.R."/>
            <person name="Vasconcelos A.T."/>
            <person name="Felipe M.S."/>
        </authorList>
    </citation>
    <scope>NUCLEOTIDE SEQUENCE [LARGE SCALE GENOMIC DNA]</scope>
    <source>
        <strain evidence="8">KSF</strain>
    </source>
</reference>
<sequence length="137" mass="15092">MVSRGCVFGLGAITFILASAIPIFNFLIAMVGSIAYAPIALIFPAWLWLYDHRDWWKRSFKHQVAYALHWLLLLIGALVTVGGTYAVITQIADAYATGLIGQSRPCTPFPVSGADTVARVCRLCFLVRRQLQLHLAG</sequence>
<protein>
    <recommendedName>
        <fullName evidence="6">Amino acid transporter transmembrane domain-containing protein</fullName>
    </recommendedName>
</protein>
<proteinExistence type="predicted"/>
<dbReference type="VEuPathDB" id="FungiDB:G647_10202"/>
<evidence type="ECO:0000259" key="6">
    <source>
        <dbReference type="Pfam" id="PF01490"/>
    </source>
</evidence>
<dbReference type="Proteomes" id="UP000094526">
    <property type="component" value="Unassembled WGS sequence"/>
</dbReference>
<evidence type="ECO:0000256" key="3">
    <source>
        <dbReference type="ARBA" id="ARBA00022989"/>
    </source>
</evidence>
<keyword evidence="2 5" id="KW-0812">Transmembrane</keyword>
<feature type="transmembrane region" description="Helical" evidence="5">
    <location>
        <begin position="30"/>
        <end position="49"/>
    </location>
</feature>
<feature type="domain" description="Amino acid transporter transmembrane" evidence="6">
    <location>
        <begin position="9"/>
        <end position="89"/>
    </location>
</feature>
<evidence type="ECO:0000256" key="1">
    <source>
        <dbReference type="ARBA" id="ARBA00004370"/>
    </source>
</evidence>
<evidence type="ECO:0000313" key="8">
    <source>
        <dbReference type="Proteomes" id="UP000094526"/>
    </source>
</evidence>